<dbReference type="PANTHER" id="PTHR12271:SF134">
    <property type="entry name" value="NUCLEOTIDYLTRANSFERASE FAMILY PROTEIN"/>
    <property type="match status" value="1"/>
</dbReference>
<feature type="domain" description="Poly(A) RNA polymerase mitochondrial-like central palm" evidence="1">
    <location>
        <begin position="78"/>
        <end position="219"/>
    </location>
</feature>
<dbReference type="Gene3D" id="3.30.460.10">
    <property type="entry name" value="Beta Polymerase, domain 2"/>
    <property type="match status" value="1"/>
</dbReference>
<evidence type="ECO:0000259" key="1">
    <source>
        <dbReference type="Pfam" id="PF22600"/>
    </source>
</evidence>
<dbReference type="InterPro" id="IPR054708">
    <property type="entry name" value="MTPAP-like_central"/>
</dbReference>
<dbReference type="SUPFAM" id="SSF81631">
    <property type="entry name" value="PAP/OAS1 substrate-binding domain"/>
    <property type="match status" value="1"/>
</dbReference>
<dbReference type="Pfam" id="PF22600">
    <property type="entry name" value="MTPAP-like_central"/>
    <property type="match status" value="1"/>
</dbReference>
<dbReference type="SUPFAM" id="SSF81301">
    <property type="entry name" value="Nucleotidyltransferase"/>
    <property type="match status" value="1"/>
</dbReference>
<proteinExistence type="predicted"/>
<reference evidence="2" key="1">
    <citation type="journal article" date="2023" name="Plant J.">
        <title>The genome of the king protea, Protea cynaroides.</title>
        <authorList>
            <person name="Chang J."/>
            <person name="Duong T.A."/>
            <person name="Schoeman C."/>
            <person name="Ma X."/>
            <person name="Roodt D."/>
            <person name="Barker N."/>
            <person name="Li Z."/>
            <person name="Van de Peer Y."/>
            <person name="Mizrachi E."/>
        </authorList>
    </citation>
    <scope>NUCLEOTIDE SEQUENCE</scope>
    <source>
        <tissue evidence="2">Young leaves</tissue>
    </source>
</reference>
<organism evidence="2 3">
    <name type="scientific">Protea cynaroides</name>
    <dbReference type="NCBI Taxonomy" id="273540"/>
    <lineage>
        <taxon>Eukaryota</taxon>
        <taxon>Viridiplantae</taxon>
        <taxon>Streptophyta</taxon>
        <taxon>Embryophyta</taxon>
        <taxon>Tracheophyta</taxon>
        <taxon>Spermatophyta</taxon>
        <taxon>Magnoliopsida</taxon>
        <taxon>Proteales</taxon>
        <taxon>Proteaceae</taxon>
        <taxon>Protea</taxon>
    </lineage>
</organism>
<gene>
    <name evidence="2" type="ORF">NE237_031129</name>
</gene>
<dbReference type="InterPro" id="IPR043519">
    <property type="entry name" value="NT_sf"/>
</dbReference>
<dbReference type="Gene3D" id="1.10.1410.10">
    <property type="match status" value="1"/>
</dbReference>
<dbReference type="CDD" id="cd05402">
    <property type="entry name" value="NT_PAP_TUTase"/>
    <property type="match status" value="1"/>
</dbReference>
<evidence type="ECO:0000313" key="3">
    <source>
        <dbReference type="Proteomes" id="UP001141806"/>
    </source>
</evidence>
<dbReference type="AlphaFoldDB" id="A0A9Q0R272"/>
<accession>A0A9Q0R272</accession>
<protein>
    <recommendedName>
        <fullName evidence="1">Poly(A) RNA polymerase mitochondrial-like central palm domain-containing protein</fullName>
    </recommendedName>
</protein>
<dbReference type="Proteomes" id="UP001141806">
    <property type="component" value="Unassembled WGS sequence"/>
</dbReference>
<dbReference type="PANTHER" id="PTHR12271">
    <property type="entry name" value="POLY A POLYMERASE CID PAP -RELATED"/>
    <property type="match status" value="1"/>
</dbReference>
<dbReference type="GO" id="GO:0016779">
    <property type="term" value="F:nucleotidyltransferase activity"/>
    <property type="evidence" value="ECO:0007669"/>
    <property type="project" value="TreeGrafter"/>
</dbReference>
<sequence>MHSCFRFVVLEQDLFKTYEVDEVLLMNLLYVEADFDSEIYRVYAMTLSKTDLLKRTKILELQGEIKFTPGCMLALDHLLDDIYYVESPRPSHYDQRRELVRVFNLMARDTFGTHSEFPVVQPFGSFLMDMFSVESDLDLSINFSNDIVEFPREKKIQALRKFAKLLYALQSKGHASCVQPILRARVPILKVVDCGTGIECDISVENKDGIVKSEIIHIIAAIDERFQKLSYLMKAWAKAHDINSSKDHTLNSLSTILLVAFHLQTRDPPILPAFRDLFKDGTNPACVMKLVHGSLQYGKRNRESLGELFLTLLTKLVSVETLWSEGLCASTYEGCWISKTWDSEVGYISVEDFTDRSQNVARSVRVEGFQKIYKCIHTSIHNLSAFMNGRIQAPELRRLLFGLKPHSTFNNGAAVNLKRSFPFSDPLMQSPPLHPIPTKRMRFEGVSVGEFESHGWIPWDRSSQIHPIHYQQPPVEALESRFISEQVPAGPSHFTSVLSPYGGGLQRRPPPYPVGFEESQNMNLMRNGELPHFTHVPPWLYHYP</sequence>
<comment type="caution">
    <text evidence="2">The sequence shown here is derived from an EMBL/GenBank/DDBJ whole genome shotgun (WGS) entry which is preliminary data.</text>
</comment>
<name>A0A9Q0R272_9MAGN</name>
<dbReference type="GO" id="GO:0031123">
    <property type="term" value="P:RNA 3'-end processing"/>
    <property type="evidence" value="ECO:0007669"/>
    <property type="project" value="TreeGrafter"/>
</dbReference>
<dbReference type="OrthoDB" id="2274644at2759"/>
<dbReference type="EMBL" id="JAMYWD010000001">
    <property type="protein sequence ID" value="KAJ4980292.1"/>
    <property type="molecule type" value="Genomic_DNA"/>
</dbReference>
<keyword evidence="3" id="KW-1185">Reference proteome</keyword>
<evidence type="ECO:0000313" key="2">
    <source>
        <dbReference type="EMBL" id="KAJ4980292.1"/>
    </source>
</evidence>